<evidence type="ECO:0000256" key="8">
    <source>
        <dbReference type="ARBA" id="ARBA00022643"/>
    </source>
</evidence>
<evidence type="ECO:0000259" key="22">
    <source>
        <dbReference type="PROSITE" id="PS51278"/>
    </source>
</evidence>
<dbReference type="GO" id="GO:0046872">
    <property type="term" value="F:metal ion binding"/>
    <property type="evidence" value="ECO:0007669"/>
    <property type="project" value="UniProtKB-KW"/>
</dbReference>
<dbReference type="InterPro" id="IPR002932">
    <property type="entry name" value="Glu_synthdom"/>
</dbReference>
<keyword evidence="12" id="KW-0560">Oxidoreductase</keyword>
<dbReference type="Gene3D" id="3.60.20.10">
    <property type="entry name" value="Glutamine Phosphoribosylpyrophosphate, subunit 1, domain 1"/>
    <property type="match status" value="1"/>
</dbReference>
<comment type="catalytic activity">
    <reaction evidence="18">
        <text>2 L-glutamate + NADP(+) = L-glutamine + 2-oxoglutarate + NADPH + H(+)</text>
        <dbReference type="Rhea" id="RHEA:15501"/>
        <dbReference type="ChEBI" id="CHEBI:15378"/>
        <dbReference type="ChEBI" id="CHEBI:16810"/>
        <dbReference type="ChEBI" id="CHEBI:29985"/>
        <dbReference type="ChEBI" id="CHEBI:57783"/>
        <dbReference type="ChEBI" id="CHEBI:58349"/>
        <dbReference type="ChEBI" id="CHEBI:58359"/>
        <dbReference type="EC" id="1.4.1.13"/>
    </reaction>
</comment>
<dbReference type="Pfam" id="PF01493">
    <property type="entry name" value="GXGXG"/>
    <property type="match status" value="1"/>
</dbReference>
<keyword evidence="11" id="KW-0315">Glutamine amidotransferase</keyword>
<name>A0A271IWJ1_9BACT</name>
<dbReference type="InterPro" id="IPR029055">
    <property type="entry name" value="Ntn_hydrolases_N"/>
</dbReference>
<dbReference type="CDD" id="cd00982">
    <property type="entry name" value="gltB_C"/>
    <property type="match status" value="1"/>
</dbReference>
<gene>
    <name evidence="23" type="ORF">BSZ37_03665</name>
</gene>
<dbReference type="NCBIfam" id="NF008730">
    <property type="entry name" value="PRK11750.1"/>
    <property type="match status" value="1"/>
</dbReference>
<dbReference type="PROSITE" id="PS51278">
    <property type="entry name" value="GATASE_TYPE_2"/>
    <property type="match status" value="1"/>
</dbReference>
<dbReference type="Pfam" id="PF00310">
    <property type="entry name" value="GATase_2"/>
    <property type="match status" value="1"/>
</dbReference>
<dbReference type="SUPFAM" id="SSF69336">
    <property type="entry name" value="Alpha subunit of glutamate synthase, C-terminal domain"/>
    <property type="match status" value="1"/>
</dbReference>
<evidence type="ECO:0000256" key="13">
    <source>
        <dbReference type="ARBA" id="ARBA00023004"/>
    </source>
</evidence>
<keyword evidence="13" id="KW-0408">Iron</keyword>
<keyword evidence="9" id="KW-0479">Metal-binding</keyword>
<dbReference type="Gene3D" id="2.160.20.60">
    <property type="entry name" value="Glutamate synthase, alpha subunit, C-terminal domain"/>
    <property type="match status" value="1"/>
</dbReference>
<evidence type="ECO:0000256" key="10">
    <source>
        <dbReference type="ARBA" id="ARBA00022827"/>
    </source>
</evidence>
<feature type="region of interest" description="Disordered" evidence="21">
    <location>
        <begin position="1487"/>
        <end position="1511"/>
    </location>
</feature>
<dbReference type="FunFam" id="3.60.20.10:FF:000001">
    <property type="entry name" value="Glutamate synthase, large subunit"/>
    <property type="match status" value="1"/>
</dbReference>
<keyword evidence="16" id="KW-0003">3Fe-4S</keyword>
<dbReference type="Pfam" id="PF01645">
    <property type="entry name" value="Glu_synthase"/>
    <property type="match status" value="1"/>
</dbReference>
<dbReference type="GO" id="GO:0004355">
    <property type="term" value="F:glutamate synthase (NADPH) activity"/>
    <property type="evidence" value="ECO:0007669"/>
    <property type="project" value="UniProtKB-EC"/>
</dbReference>
<comment type="cofactor">
    <cofactor evidence="3">
        <name>FAD</name>
        <dbReference type="ChEBI" id="CHEBI:57692"/>
    </cofactor>
</comment>
<dbReference type="InterPro" id="IPR006982">
    <property type="entry name" value="Glu_synth_centr_N"/>
</dbReference>
<feature type="region of interest" description="Disordered" evidence="21">
    <location>
        <begin position="893"/>
        <end position="914"/>
    </location>
</feature>
<evidence type="ECO:0000256" key="9">
    <source>
        <dbReference type="ARBA" id="ARBA00022723"/>
    </source>
</evidence>
<comment type="caution">
    <text evidence="23">The sequence shown here is derived from an EMBL/GenBank/DDBJ whole genome shotgun (WGS) entry which is preliminary data.</text>
</comment>
<dbReference type="OrthoDB" id="9758182at2"/>
<organism evidence="23 24">
    <name type="scientific">Rubrivirga marina</name>
    <dbReference type="NCBI Taxonomy" id="1196024"/>
    <lineage>
        <taxon>Bacteria</taxon>
        <taxon>Pseudomonadati</taxon>
        <taxon>Rhodothermota</taxon>
        <taxon>Rhodothermia</taxon>
        <taxon>Rhodothermales</taxon>
        <taxon>Rubricoccaceae</taxon>
        <taxon>Rubrivirga</taxon>
    </lineage>
</organism>
<dbReference type="InterPro" id="IPR036485">
    <property type="entry name" value="Glu_synth_asu_C_sf"/>
</dbReference>
<evidence type="ECO:0000256" key="14">
    <source>
        <dbReference type="ARBA" id="ARBA00023014"/>
    </source>
</evidence>
<dbReference type="InterPro" id="IPR002489">
    <property type="entry name" value="Glu_synth_asu_C"/>
</dbReference>
<protein>
    <recommendedName>
        <fullName evidence="19">Glutamate synthase [NADPH] large chain</fullName>
        <ecNumber evidence="5">1.4.1.13</ecNumber>
    </recommendedName>
    <alternativeName>
        <fullName evidence="20">Glutamate synthase subunit alpha</fullName>
    </alternativeName>
</protein>
<evidence type="ECO:0000256" key="18">
    <source>
        <dbReference type="ARBA" id="ARBA00048151"/>
    </source>
</evidence>
<keyword evidence="10" id="KW-0274">FAD</keyword>
<evidence type="ECO:0000313" key="23">
    <source>
        <dbReference type="EMBL" id="PAP75596.1"/>
    </source>
</evidence>
<evidence type="ECO:0000256" key="1">
    <source>
        <dbReference type="ARBA" id="ARBA00001917"/>
    </source>
</evidence>
<dbReference type="RefSeq" id="WP_095509237.1">
    <property type="nucleotide sequence ID" value="NZ_MQWD01000001.1"/>
</dbReference>
<dbReference type="InterPro" id="IPR017932">
    <property type="entry name" value="GATase_2_dom"/>
</dbReference>
<dbReference type="Pfam" id="PF04898">
    <property type="entry name" value="Glu_syn_central"/>
    <property type="match status" value="1"/>
</dbReference>
<dbReference type="FunFam" id="2.160.20.60:FF:000001">
    <property type="entry name" value="Glutamate synthase, large subunit"/>
    <property type="match status" value="1"/>
</dbReference>
<feature type="domain" description="Glutamine amidotransferase type-2" evidence="22">
    <location>
        <begin position="15"/>
        <end position="407"/>
    </location>
</feature>
<keyword evidence="15" id="KW-0314">Glutamate biosynthesis</keyword>
<dbReference type="InterPro" id="IPR050711">
    <property type="entry name" value="ET-N_metabolism_enzyme"/>
</dbReference>
<evidence type="ECO:0000256" key="16">
    <source>
        <dbReference type="ARBA" id="ARBA00023291"/>
    </source>
</evidence>
<sequence>MSRTLYSPADHHDACGVGFVATLTNLPSHAIVTQGLEILVRLDHRGAIGADGQTGDGCGITVQLPDAFLCSIAEEAGVELPAQGDYALAMLFLPEDAVAEGRALVERILLEERIPLLWWREVPTEADVPGPIARQSQPVVVQAVVARPDGVERGADVERALYIARRRIEREATFADPFAVVSFSSRTTTYKGMLTPAQLAAFYPDLRDPRFKSALAMVHSRFSTNTMPQWPLAQPFRTLCHNGEINTVLGNRNAWRAREAAFFSSAFGRRLKDVLPTLDDRDSDSKSLDGALELLVHAGWPLPQAIMALVPEAWEHAPDMDPARRAFYEAFACALEPWDGPATIQFTDGSTLGAVLDRNGLRPSRYTVTSDGLVVLSSETGVLDLDPATIVEKGRLEPGKMLLLNLDEGRIVSDKEIKAGLATDAPYDAWLARSLVRLGDLHDEAEAAVANDGLSFEERLRLYGYTQEDLGLLIPPMAGDGKEALGSMGDDTPIAALSDRPRLLFDRFRQRFAQVTNPPLDAIREELVTSLITHLGEAQNVLEPGPELCRRLRLEQPVLTPDDLARVRAFGDRDPAFRTATLDATLGPDETLADGVARLVTEAASAIEQRSSILILSDSAANAERAPIPALLAVGAVHHGLIRRGLRTFAELVVETGEAREVHHVAALVGYGASAVCPTLLVDTVRWLAEAGHVEGTPDEAVARTVKAIGKGLLKVLSKMGISTLRSYQGAQIFEALGLADEVVEAAFAGTPSRIGGATFADLEAELRQRHAQVPFENGLDVGGRYQWRRGGERHAWGPEAIVRLQQAVRADDEDAGRYVSFTAFSTSVDDLSRRRSTLRSLLDFVHAETPVDTDEVEPWGDIVTRFKTGAMSYGSISKEAHETLAVAMNRLGGKSNTGEGGESPERYPASNPARSRIKQIASGRFGVTAEYLGTADEIQIKMAQGAKPGEGGQLPGFKVVGPIAKARHATPGVGLVSPPPHHDIYSIEDLAQLIFDLKTVNPEARVTVKLVSEAGIGTIAAGVAKAGADTILVSGSDGGTGAAAQTSIAHAGLPWELGLAEVQQALRATGLRQRVRLEVDGHLKTGRDVVIGALLGADEFGFATAPLVAMGCIMMRKCHLNACPVGIATQDETLRSHFRGTPESVVNYFHFVAEEARQILAALGLRTLAEARGRVDLLTTSPAAAATGLDLGAVLAEVETPEILRPFEDNPQGGPVSPAVRQEARRSILEALDRGERAEAALDVRNSDRAFGTRLSGALARRSVAGAAPLADNSVVVRARGSAGQSLGAFGAQGLTIRLEGDANDYVGKGLSGARLVVVPPAEAGFVPSEQVLIGNVALYGATSGALFARGRAGERFAVRNSGATAVVEGVGDHGCEYMTGGRVVVLGTTGRNFGAGMSGGKAYVLDLDSQFVARRVNPETVDLLPVARGSEDAEELRQLIEAHAAETGSETARILLDDWPAALRRFVLVFPTEYRRALMAEGGAPIEHAPDRPAATAEAAAPADVSQHA</sequence>
<keyword evidence="8" id="KW-0288">FMN</keyword>
<dbReference type="EMBL" id="MQWD01000001">
    <property type="protein sequence ID" value="PAP75596.1"/>
    <property type="molecule type" value="Genomic_DNA"/>
</dbReference>
<reference evidence="23 24" key="1">
    <citation type="submission" date="2016-11" db="EMBL/GenBank/DDBJ databases">
        <title>Study of marine rhodopsin-containing bacteria.</title>
        <authorList>
            <person name="Yoshizawa S."/>
            <person name="Kumagai Y."/>
            <person name="Kogure K."/>
        </authorList>
    </citation>
    <scope>NUCLEOTIDE SEQUENCE [LARGE SCALE GENOMIC DNA]</scope>
    <source>
        <strain evidence="23 24">SAORIC-28</strain>
    </source>
</reference>
<dbReference type="EC" id="1.4.1.13" evidence="5"/>
<evidence type="ECO:0000256" key="19">
    <source>
        <dbReference type="ARBA" id="ARBA00072108"/>
    </source>
</evidence>
<dbReference type="GO" id="GO:0006537">
    <property type="term" value="P:glutamate biosynthetic process"/>
    <property type="evidence" value="ECO:0007669"/>
    <property type="project" value="UniProtKB-KW"/>
</dbReference>
<evidence type="ECO:0000256" key="5">
    <source>
        <dbReference type="ARBA" id="ARBA00012079"/>
    </source>
</evidence>
<dbReference type="Gene3D" id="3.20.20.70">
    <property type="entry name" value="Aldolase class I"/>
    <property type="match status" value="2"/>
</dbReference>
<evidence type="ECO:0000256" key="21">
    <source>
        <dbReference type="SAM" id="MobiDB-lite"/>
    </source>
</evidence>
<accession>A0A271IWJ1</accession>
<dbReference type="CDD" id="cd00713">
    <property type="entry name" value="GltS"/>
    <property type="match status" value="1"/>
</dbReference>
<keyword evidence="6" id="KW-0028">Amino-acid biosynthesis</keyword>
<proteinExistence type="inferred from homology"/>
<dbReference type="SUPFAM" id="SSF51395">
    <property type="entry name" value="FMN-linked oxidoreductases"/>
    <property type="match status" value="1"/>
</dbReference>
<dbReference type="InterPro" id="IPR013785">
    <property type="entry name" value="Aldolase_TIM"/>
</dbReference>
<evidence type="ECO:0000256" key="2">
    <source>
        <dbReference type="ARBA" id="ARBA00001927"/>
    </source>
</evidence>
<evidence type="ECO:0000256" key="11">
    <source>
        <dbReference type="ARBA" id="ARBA00022962"/>
    </source>
</evidence>
<evidence type="ECO:0000256" key="4">
    <source>
        <dbReference type="ARBA" id="ARBA00009716"/>
    </source>
</evidence>
<dbReference type="PANTHER" id="PTHR11938">
    <property type="entry name" value="FAD NADPH DEHYDROGENASE/OXIDOREDUCTASE"/>
    <property type="match status" value="1"/>
</dbReference>
<evidence type="ECO:0000256" key="6">
    <source>
        <dbReference type="ARBA" id="ARBA00022605"/>
    </source>
</evidence>
<comment type="pathway">
    <text evidence="17">Amino-acid biosynthesis; L-glutamate biosynthesis via GLT pathway; L-glutamate from 2-oxoglutarate and L-glutamine (NADP(+) route): step 1/1.</text>
</comment>
<dbReference type="GO" id="GO:0051538">
    <property type="term" value="F:3 iron, 4 sulfur cluster binding"/>
    <property type="evidence" value="ECO:0007669"/>
    <property type="project" value="UniProtKB-KW"/>
</dbReference>
<keyword evidence="14" id="KW-0411">Iron-sulfur</keyword>
<evidence type="ECO:0000256" key="7">
    <source>
        <dbReference type="ARBA" id="ARBA00022630"/>
    </source>
</evidence>
<comment type="cofactor">
    <cofactor evidence="1">
        <name>FMN</name>
        <dbReference type="ChEBI" id="CHEBI:58210"/>
    </cofactor>
</comment>
<dbReference type="PANTHER" id="PTHR11938:SF133">
    <property type="entry name" value="GLUTAMATE SYNTHASE (NADH)"/>
    <property type="match status" value="1"/>
</dbReference>
<evidence type="ECO:0000256" key="17">
    <source>
        <dbReference type="ARBA" id="ARBA00037898"/>
    </source>
</evidence>
<dbReference type="SUPFAM" id="SSF56235">
    <property type="entry name" value="N-terminal nucleophile aminohydrolases (Ntn hydrolases)"/>
    <property type="match status" value="1"/>
</dbReference>
<comment type="similarity">
    <text evidence="4">Belongs to the glutamate synthase family.</text>
</comment>
<evidence type="ECO:0000313" key="24">
    <source>
        <dbReference type="Proteomes" id="UP000216339"/>
    </source>
</evidence>
<dbReference type="Proteomes" id="UP000216339">
    <property type="component" value="Unassembled WGS sequence"/>
</dbReference>
<dbReference type="CDD" id="cd02808">
    <property type="entry name" value="GltS_FMN"/>
    <property type="match status" value="1"/>
</dbReference>
<comment type="cofactor">
    <cofactor evidence="2">
        <name>[3Fe-4S] cluster</name>
        <dbReference type="ChEBI" id="CHEBI:21137"/>
    </cofactor>
</comment>
<keyword evidence="24" id="KW-1185">Reference proteome</keyword>
<evidence type="ECO:0000256" key="15">
    <source>
        <dbReference type="ARBA" id="ARBA00023164"/>
    </source>
</evidence>
<dbReference type="GO" id="GO:0019676">
    <property type="term" value="P:ammonia assimilation cycle"/>
    <property type="evidence" value="ECO:0007669"/>
    <property type="project" value="TreeGrafter"/>
</dbReference>
<feature type="compositionally biased region" description="Low complexity" evidence="21">
    <location>
        <begin position="1494"/>
        <end position="1505"/>
    </location>
</feature>
<evidence type="ECO:0000256" key="3">
    <source>
        <dbReference type="ARBA" id="ARBA00001974"/>
    </source>
</evidence>
<evidence type="ECO:0000256" key="12">
    <source>
        <dbReference type="ARBA" id="ARBA00023002"/>
    </source>
</evidence>
<keyword evidence="7" id="KW-0285">Flavoprotein</keyword>
<evidence type="ECO:0000256" key="20">
    <source>
        <dbReference type="ARBA" id="ARBA00079921"/>
    </source>
</evidence>